<keyword evidence="2" id="KW-1185">Reference proteome</keyword>
<accession>A0A8X8X2B6</accession>
<gene>
    <name evidence="1" type="ORF">SASPL_132330</name>
</gene>
<evidence type="ECO:0000313" key="1">
    <source>
        <dbReference type="EMBL" id="KAG6404754.1"/>
    </source>
</evidence>
<dbReference type="EMBL" id="PNBA02000012">
    <property type="protein sequence ID" value="KAG6404754.1"/>
    <property type="molecule type" value="Genomic_DNA"/>
</dbReference>
<evidence type="ECO:0000313" key="2">
    <source>
        <dbReference type="Proteomes" id="UP000298416"/>
    </source>
</evidence>
<sequence length="77" mass="9018">MILTFGCPYARLFVRFMGERIVITDMDALAVEMPNTKQLISWQVASKCMETFLRNILSLQCFFKQEFMLLGYRIGQI</sequence>
<reference evidence="1" key="1">
    <citation type="submission" date="2018-01" db="EMBL/GenBank/DDBJ databases">
        <authorList>
            <person name="Mao J.F."/>
        </authorList>
    </citation>
    <scope>NUCLEOTIDE SEQUENCE</scope>
    <source>
        <strain evidence="1">Huo1</strain>
        <tissue evidence="1">Leaf</tissue>
    </source>
</reference>
<protein>
    <submittedName>
        <fullName evidence="1">Uncharacterized protein</fullName>
    </submittedName>
</protein>
<reference evidence="1" key="2">
    <citation type="submission" date="2020-08" db="EMBL/GenBank/DDBJ databases">
        <title>Plant Genome Project.</title>
        <authorList>
            <person name="Zhang R.-G."/>
        </authorList>
    </citation>
    <scope>NUCLEOTIDE SEQUENCE</scope>
    <source>
        <strain evidence="1">Huo1</strain>
        <tissue evidence="1">Leaf</tissue>
    </source>
</reference>
<name>A0A8X8X2B6_SALSN</name>
<organism evidence="1">
    <name type="scientific">Salvia splendens</name>
    <name type="common">Scarlet sage</name>
    <dbReference type="NCBI Taxonomy" id="180675"/>
    <lineage>
        <taxon>Eukaryota</taxon>
        <taxon>Viridiplantae</taxon>
        <taxon>Streptophyta</taxon>
        <taxon>Embryophyta</taxon>
        <taxon>Tracheophyta</taxon>
        <taxon>Spermatophyta</taxon>
        <taxon>Magnoliopsida</taxon>
        <taxon>eudicotyledons</taxon>
        <taxon>Gunneridae</taxon>
        <taxon>Pentapetalae</taxon>
        <taxon>asterids</taxon>
        <taxon>lamiids</taxon>
        <taxon>Lamiales</taxon>
        <taxon>Lamiaceae</taxon>
        <taxon>Nepetoideae</taxon>
        <taxon>Mentheae</taxon>
        <taxon>Salviinae</taxon>
        <taxon>Salvia</taxon>
        <taxon>Salvia subgen. Calosphace</taxon>
        <taxon>core Calosphace</taxon>
    </lineage>
</organism>
<dbReference type="Proteomes" id="UP000298416">
    <property type="component" value="Unassembled WGS sequence"/>
</dbReference>
<comment type="caution">
    <text evidence="1">The sequence shown here is derived from an EMBL/GenBank/DDBJ whole genome shotgun (WGS) entry which is preliminary data.</text>
</comment>
<dbReference type="AlphaFoldDB" id="A0A8X8X2B6"/>
<proteinExistence type="predicted"/>